<evidence type="ECO:0008006" key="4">
    <source>
        <dbReference type="Google" id="ProtNLM"/>
    </source>
</evidence>
<evidence type="ECO:0000313" key="3">
    <source>
        <dbReference type="Proteomes" id="UP000005709"/>
    </source>
</evidence>
<proteinExistence type="predicted"/>
<dbReference type="AlphaFoldDB" id="C8PGE3"/>
<accession>C8PGE3</accession>
<sequence length="170" mass="18525">MKKFYLKIWALALIAAFAAIPAAAAEGLDYLLKTKEEKDLAISCDSGNGKYSACTKLVEILSKKCDGGDYESCGAAGMIFTDLGQYEFSSAPLIKACEANIMSYCSYLAINDILFTGNLERAAKVFDKICKQGISEDKRLACSIRKEIEDCSKDAKCDPLMKAKEIIKGL</sequence>
<name>C8PGE3_9BACT</name>
<reference evidence="2 3" key="1">
    <citation type="submission" date="2009-07" db="EMBL/GenBank/DDBJ databases">
        <authorList>
            <person name="Madupu R."/>
            <person name="Sebastian Y."/>
            <person name="Durkin A.S."/>
            <person name="Torralba M."/>
            <person name="Methe B."/>
            <person name="Sutton G.G."/>
            <person name="Strausberg R.L."/>
            <person name="Nelson K.E."/>
        </authorList>
    </citation>
    <scope>NUCLEOTIDE SEQUENCE [LARGE SCALE GENOMIC DNA]</scope>
    <source>
        <strain evidence="2 3">RM3268</strain>
    </source>
</reference>
<dbReference type="Proteomes" id="UP000005709">
    <property type="component" value="Unassembled WGS sequence"/>
</dbReference>
<evidence type="ECO:0000256" key="1">
    <source>
        <dbReference type="SAM" id="SignalP"/>
    </source>
</evidence>
<feature type="signal peptide" evidence="1">
    <location>
        <begin position="1"/>
        <end position="24"/>
    </location>
</feature>
<comment type="caution">
    <text evidence="2">The sequence shown here is derived from an EMBL/GenBank/DDBJ whole genome shotgun (WGS) entry which is preliminary data.</text>
</comment>
<dbReference type="EMBL" id="ACYG01000019">
    <property type="protein sequence ID" value="EEV18181.1"/>
    <property type="molecule type" value="Genomic_DNA"/>
</dbReference>
<protein>
    <recommendedName>
        <fullName evidence="4">Beta-lactamase</fullName>
    </recommendedName>
</protein>
<keyword evidence="3" id="KW-1185">Reference proteome</keyword>
<dbReference type="RefSeq" id="WP_005870512.1">
    <property type="nucleotide sequence ID" value="NZ_ACYG01000019.1"/>
</dbReference>
<organism evidence="2 3">
    <name type="scientific">Campylobacter gracilis RM3268</name>
    <dbReference type="NCBI Taxonomy" id="553220"/>
    <lineage>
        <taxon>Bacteria</taxon>
        <taxon>Pseudomonadati</taxon>
        <taxon>Campylobacterota</taxon>
        <taxon>Epsilonproteobacteria</taxon>
        <taxon>Campylobacterales</taxon>
        <taxon>Campylobacteraceae</taxon>
        <taxon>Campylobacter</taxon>
    </lineage>
</organism>
<feature type="chain" id="PRO_5002989946" description="Beta-lactamase" evidence="1">
    <location>
        <begin position="25"/>
        <end position="170"/>
    </location>
</feature>
<dbReference type="STRING" id="824.CGRAC_1133"/>
<dbReference type="SUPFAM" id="SSF81901">
    <property type="entry name" value="HCP-like"/>
    <property type="match status" value="1"/>
</dbReference>
<keyword evidence="1" id="KW-0732">Signal</keyword>
<gene>
    <name evidence="2" type="ORF">CAMGR0001_0936</name>
</gene>
<dbReference type="OrthoDB" id="9772133at2"/>
<evidence type="ECO:0000313" key="2">
    <source>
        <dbReference type="EMBL" id="EEV18181.1"/>
    </source>
</evidence>